<gene>
    <name evidence="2" type="ORF">Cob_v010508</name>
</gene>
<dbReference type="EMBL" id="AMCV02000034">
    <property type="protein sequence ID" value="TDZ16551.1"/>
    <property type="molecule type" value="Genomic_DNA"/>
</dbReference>
<protein>
    <submittedName>
        <fullName evidence="2">Uncharacterized protein</fullName>
    </submittedName>
</protein>
<dbReference type="AlphaFoldDB" id="A0A484FFY4"/>
<evidence type="ECO:0000313" key="2">
    <source>
        <dbReference type="EMBL" id="TDZ16551.1"/>
    </source>
</evidence>
<reference evidence="3" key="2">
    <citation type="journal article" date="2019" name="Mol. Plant Microbe Interact.">
        <title>Genome sequence resources for four phytopathogenic fungi from the Colletotrichum orbiculare species complex.</title>
        <authorList>
            <person name="Gan P."/>
            <person name="Tsushima A."/>
            <person name="Narusaka M."/>
            <person name="Narusaka Y."/>
            <person name="Takano Y."/>
            <person name="Kubo Y."/>
            <person name="Shirasu K."/>
        </authorList>
    </citation>
    <scope>GENOME REANNOTATION</scope>
    <source>
        <strain evidence="3">104-T / ATCC 96160 / CBS 514.97 / LARS 414 / MAFF 240422</strain>
    </source>
</reference>
<name>A0A484FFY4_COLOR</name>
<comment type="caution">
    <text evidence="2">The sequence shown here is derived from an EMBL/GenBank/DDBJ whole genome shotgun (WGS) entry which is preliminary data.</text>
</comment>
<keyword evidence="3" id="KW-1185">Reference proteome</keyword>
<accession>A0A484FFY4</accession>
<evidence type="ECO:0000256" key="1">
    <source>
        <dbReference type="SAM" id="MobiDB-lite"/>
    </source>
</evidence>
<proteinExistence type="predicted"/>
<reference evidence="3" key="1">
    <citation type="journal article" date="2013" name="New Phytol.">
        <title>Comparative genomic and transcriptomic analyses reveal the hemibiotrophic stage shift of Colletotrichum fungi.</title>
        <authorList>
            <person name="Gan P."/>
            <person name="Ikeda K."/>
            <person name="Irieda H."/>
            <person name="Narusaka M."/>
            <person name="O'Connell R.J."/>
            <person name="Narusaka Y."/>
            <person name="Takano Y."/>
            <person name="Kubo Y."/>
            <person name="Shirasu K."/>
        </authorList>
    </citation>
    <scope>NUCLEOTIDE SEQUENCE [LARGE SCALE GENOMIC DNA]</scope>
    <source>
        <strain evidence="3">104-T / ATCC 96160 / CBS 514.97 / LARS 414 / MAFF 240422</strain>
    </source>
</reference>
<sequence>MYGYDAVSSWREGLTEKIPYPRQLLHRPNPDRCLGPRPQTSTTPDHLPDAPPNISGIGLFEPTQLPNPAILEHSEQLKRWRSCLRWYPKTIPVFFQPHQSLPDFIHSSSQTPAGDPCCPTFSDHPCLPSHPIPFHPIPHDPWIHFAAGPNFQPTSLTPDAS</sequence>
<organism evidence="2 3">
    <name type="scientific">Colletotrichum orbiculare (strain 104-T / ATCC 96160 / CBS 514.97 / LARS 414 / MAFF 240422)</name>
    <name type="common">Cucumber anthracnose fungus</name>
    <name type="synonym">Colletotrichum lagenarium</name>
    <dbReference type="NCBI Taxonomy" id="1213857"/>
    <lineage>
        <taxon>Eukaryota</taxon>
        <taxon>Fungi</taxon>
        <taxon>Dikarya</taxon>
        <taxon>Ascomycota</taxon>
        <taxon>Pezizomycotina</taxon>
        <taxon>Sordariomycetes</taxon>
        <taxon>Hypocreomycetidae</taxon>
        <taxon>Glomerellales</taxon>
        <taxon>Glomerellaceae</taxon>
        <taxon>Colletotrichum</taxon>
        <taxon>Colletotrichum orbiculare species complex</taxon>
    </lineage>
</organism>
<dbReference type="Proteomes" id="UP000014480">
    <property type="component" value="Unassembled WGS sequence"/>
</dbReference>
<feature type="region of interest" description="Disordered" evidence="1">
    <location>
        <begin position="24"/>
        <end position="55"/>
    </location>
</feature>
<evidence type="ECO:0000313" key="3">
    <source>
        <dbReference type="Proteomes" id="UP000014480"/>
    </source>
</evidence>